<dbReference type="AlphaFoldDB" id="A0A0F9UTG3"/>
<reference evidence="2" key="1">
    <citation type="journal article" date="2015" name="Nature">
        <title>Complex archaea that bridge the gap between prokaryotes and eukaryotes.</title>
        <authorList>
            <person name="Spang A."/>
            <person name="Saw J.H."/>
            <person name="Jorgensen S.L."/>
            <person name="Zaremba-Niedzwiedzka K."/>
            <person name="Martijn J."/>
            <person name="Lind A.E."/>
            <person name="van Eijk R."/>
            <person name="Schleper C."/>
            <person name="Guy L."/>
            <person name="Ettema T.J."/>
        </authorList>
    </citation>
    <scope>NUCLEOTIDE SEQUENCE</scope>
</reference>
<dbReference type="SUPFAM" id="SSF52821">
    <property type="entry name" value="Rhodanese/Cell cycle control phosphatase"/>
    <property type="match status" value="4"/>
</dbReference>
<dbReference type="Gene3D" id="3.40.250.10">
    <property type="entry name" value="Rhodanese-like domain"/>
    <property type="match status" value="4"/>
</dbReference>
<sequence>MIRTIDPVDAKTLLHVEGEIAFLDVREAGQFGEGHPLFAVPCPYSRLETLAASLISNRDVPVLLIDAGDGVSDRAAGHLSALGFHDLAIVAGGAPGWQAAGYTLFKGVNVPSKTLGELAEHEWQPQQVDALTLQKWQAAGQATLFDGRPPAEYAKMHVPGAVCMPNGELAYRVDALAGTHDRNVIVGCAGRTRGIIGAIGLELMGCPAPVFAMRNGTQGWALAGLDLERGVEAGHLPPLDDAARAAARKRAAAFAERWEIPIASAATVRAFLGDASRTTFVFDVRSGFEAAADPLRCARPAPSGHIVQATDQYVGVRHARIVLCDDIGIRAGLAAFWLRQLGFEPFIALLDGDLLALPAPDDPLAAASGDLSRIAAAAALEKLRANEARLFDLRSSRSFRRNHVEGAVWATRARLDRVVSAAGSKPILLVAEDDDTVRGVARDLRGMGVEDVAVVEGGHVALVDQGGHQIASPDDPSDADAIDFLDFVHDRHDGNLESSRRYLDWETGLIAQLDADERRAFRLARNPDSA</sequence>
<dbReference type="InterPro" id="IPR001763">
    <property type="entry name" value="Rhodanese-like_dom"/>
</dbReference>
<name>A0A0F9UTG3_9ZZZZ</name>
<comment type="caution">
    <text evidence="2">The sequence shown here is derived from an EMBL/GenBank/DDBJ whole genome shotgun (WGS) entry which is preliminary data.</text>
</comment>
<dbReference type="Pfam" id="PF00581">
    <property type="entry name" value="Rhodanese"/>
    <property type="match status" value="3"/>
</dbReference>
<proteinExistence type="predicted"/>
<dbReference type="SMART" id="SM00450">
    <property type="entry name" value="RHOD"/>
    <property type="match status" value="4"/>
</dbReference>
<evidence type="ECO:0000313" key="2">
    <source>
        <dbReference type="EMBL" id="KKN96355.1"/>
    </source>
</evidence>
<dbReference type="EMBL" id="LAZR01000065">
    <property type="protein sequence ID" value="KKN96355.1"/>
    <property type="molecule type" value="Genomic_DNA"/>
</dbReference>
<dbReference type="PANTHER" id="PTHR43031:SF1">
    <property type="entry name" value="PYRIDINE NUCLEOTIDE-DISULPHIDE OXIDOREDUCTASE"/>
    <property type="match status" value="1"/>
</dbReference>
<dbReference type="PROSITE" id="PS50206">
    <property type="entry name" value="RHODANESE_3"/>
    <property type="match status" value="4"/>
</dbReference>
<dbReference type="PANTHER" id="PTHR43031">
    <property type="entry name" value="FAD-DEPENDENT OXIDOREDUCTASE"/>
    <property type="match status" value="1"/>
</dbReference>
<feature type="domain" description="Rhodanese" evidence="1">
    <location>
        <begin position="16"/>
        <end position="106"/>
    </location>
</feature>
<organism evidence="2">
    <name type="scientific">marine sediment metagenome</name>
    <dbReference type="NCBI Taxonomy" id="412755"/>
    <lineage>
        <taxon>unclassified sequences</taxon>
        <taxon>metagenomes</taxon>
        <taxon>ecological metagenomes</taxon>
    </lineage>
</organism>
<feature type="domain" description="Rhodanese" evidence="1">
    <location>
        <begin position="384"/>
        <end position="471"/>
    </location>
</feature>
<accession>A0A0F9UTG3</accession>
<dbReference type="InterPro" id="IPR036873">
    <property type="entry name" value="Rhodanese-like_dom_sf"/>
</dbReference>
<gene>
    <name evidence="2" type="ORF">LCGC14_0169480</name>
</gene>
<protein>
    <recommendedName>
        <fullName evidence="1">Rhodanese domain-containing protein</fullName>
    </recommendedName>
</protein>
<dbReference type="InterPro" id="IPR050229">
    <property type="entry name" value="GlpE_sulfurtransferase"/>
</dbReference>
<feature type="domain" description="Rhodanese" evidence="1">
    <location>
        <begin position="138"/>
        <end position="229"/>
    </location>
</feature>
<evidence type="ECO:0000259" key="1">
    <source>
        <dbReference type="PROSITE" id="PS50206"/>
    </source>
</evidence>
<feature type="domain" description="Rhodanese" evidence="1">
    <location>
        <begin position="275"/>
        <end position="366"/>
    </location>
</feature>